<proteinExistence type="predicted"/>
<reference evidence="2" key="1">
    <citation type="journal article" date="2019" name="Int. J. Syst. Evol. Microbiol.">
        <title>The Global Catalogue of Microorganisms (GCM) 10K type strain sequencing project: providing services to taxonomists for standard genome sequencing and annotation.</title>
        <authorList>
            <consortium name="The Broad Institute Genomics Platform"/>
            <consortium name="The Broad Institute Genome Sequencing Center for Infectious Disease"/>
            <person name="Wu L."/>
            <person name="Ma J."/>
        </authorList>
    </citation>
    <scope>NUCLEOTIDE SEQUENCE [LARGE SCALE GENOMIC DNA]</scope>
    <source>
        <strain evidence="2">JCM 18401</strain>
    </source>
</reference>
<sequence>MLLSQALDTLHSFSPDNLSNLSNLSELLDPKLIEECLQDTGTVTLRKCVYR</sequence>
<dbReference type="Proteomes" id="UP001499988">
    <property type="component" value="Unassembled WGS sequence"/>
</dbReference>
<protein>
    <submittedName>
        <fullName evidence="1">Uncharacterized protein</fullName>
    </submittedName>
</protein>
<dbReference type="EMBL" id="BAABJZ010000006">
    <property type="protein sequence ID" value="GAA4875284.1"/>
    <property type="molecule type" value="Genomic_DNA"/>
</dbReference>
<organism evidence="1 2">
    <name type="scientific">Ferrimonas pelagia</name>
    <dbReference type="NCBI Taxonomy" id="1177826"/>
    <lineage>
        <taxon>Bacteria</taxon>
        <taxon>Pseudomonadati</taxon>
        <taxon>Pseudomonadota</taxon>
        <taxon>Gammaproteobacteria</taxon>
        <taxon>Alteromonadales</taxon>
        <taxon>Ferrimonadaceae</taxon>
        <taxon>Ferrimonas</taxon>
    </lineage>
</organism>
<comment type="caution">
    <text evidence="1">The sequence shown here is derived from an EMBL/GenBank/DDBJ whole genome shotgun (WGS) entry which is preliminary data.</text>
</comment>
<gene>
    <name evidence="1" type="ORF">GCM10023333_05680</name>
</gene>
<evidence type="ECO:0000313" key="1">
    <source>
        <dbReference type="EMBL" id="GAA4875284.1"/>
    </source>
</evidence>
<dbReference type="RefSeq" id="WP_345333209.1">
    <property type="nucleotide sequence ID" value="NZ_BAABJZ010000006.1"/>
</dbReference>
<name>A0ABP9EFA0_9GAMM</name>
<evidence type="ECO:0000313" key="2">
    <source>
        <dbReference type="Proteomes" id="UP001499988"/>
    </source>
</evidence>
<keyword evidence="2" id="KW-1185">Reference proteome</keyword>
<accession>A0ABP9EFA0</accession>